<proteinExistence type="predicted"/>
<dbReference type="AlphaFoldDB" id="A0A9E7N5R4"/>
<protein>
    <submittedName>
        <fullName evidence="1">Uncharacterized protein</fullName>
    </submittedName>
</protein>
<organism evidence="1 2">
    <name type="scientific">Natronosalvus rutilus</name>
    <dbReference type="NCBI Taxonomy" id="2953753"/>
    <lineage>
        <taxon>Archaea</taxon>
        <taxon>Methanobacteriati</taxon>
        <taxon>Methanobacteriota</taxon>
        <taxon>Stenosarchaea group</taxon>
        <taxon>Halobacteria</taxon>
        <taxon>Halobacteriales</taxon>
        <taxon>Natrialbaceae</taxon>
        <taxon>Natronosalvus</taxon>
    </lineage>
</organism>
<reference evidence="1" key="1">
    <citation type="submission" date="2022-06" db="EMBL/GenBank/DDBJ databases">
        <title>Diverse halophilic archaea isolated from saline environments.</title>
        <authorList>
            <person name="Cui H.-L."/>
        </authorList>
    </citation>
    <scope>NUCLEOTIDE SEQUENCE</scope>
    <source>
        <strain evidence="1">WLHS1</strain>
    </source>
</reference>
<dbReference type="EMBL" id="CP100355">
    <property type="protein sequence ID" value="UTF52244.1"/>
    <property type="molecule type" value="Genomic_DNA"/>
</dbReference>
<sequence length="56" mass="6430">MKRLKELNTGESVQLDYSCAAVVNERFVATDYDVFEEADCKAERALDEASEKRNRD</sequence>
<dbReference type="KEGG" id="sawl:NGM29_10595"/>
<dbReference type="RefSeq" id="WP_254156092.1">
    <property type="nucleotide sequence ID" value="NZ_CP100355.1"/>
</dbReference>
<keyword evidence="2" id="KW-1185">Reference proteome</keyword>
<evidence type="ECO:0000313" key="2">
    <source>
        <dbReference type="Proteomes" id="UP001056855"/>
    </source>
</evidence>
<gene>
    <name evidence="1" type="ORF">NGM29_10595</name>
</gene>
<evidence type="ECO:0000313" key="1">
    <source>
        <dbReference type="EMBL" id="UTF52244.1"/>
    </source>
</evidence>
<name>A0A9E7N5R4_9EURY</name>
<dbReference type="Proteomes" id="UP001056855">
    <property type="component" value="Chromosome"/>
</dbReference>
<dbReference type="GeneID" id="73290499"/>
<accession>A0A9E7N5R4</accession>